<name>A0ACA9RSS9_9GLOM</name>
<organism evidence="1 2">
    <name type="scientific">Racocetra persica</name>
    <dbReference type="NCBI Taxonomy" id="160502"/>
    <lineage>
        <taxon>Eukaryota</taxon>
        <taxon>Fungi</taxon>
        <taxon>Fungi incertae sedis</taxon>
        <taxon>Mucoromycota</taxon>
        <taxon>Glomeromycotina</taxon>
        <taxon>Glomeromycetes</taxon>
        <taxon>Diversisporales</taxon>
        <taxon>Gigasporaceae</taxon>
        <taxon>Racocetra</taxon>
    </lineage>
</organism>
<comment type="caution">
    <text evidence="1">The sequence shown here is derived from an EMBL/GenBank/DDBJ whole genome shotgun (WGS) entry which is preliminary data.</text>
</comment>
<feature type="non-terminal residue" evidence="1">
    <location>
        <position position="73"/>
    </location>
</feature>
<reference evidence="1" key="1">
    <citation type="submission" date="2021-06" db="EMBL/GenBank/DDBJ databases">
        <authorList>
            <person name="Kallberg Y."/>
            <person name="Tangrot J."/>
            <person name="Rosling A."/>
        </authorList>
    </citation>
    <scope>NUCLEOTIDE SEQUENCE</scope>
    <source>
        <strain evidence="1">MA461A</strain>
    </source>
</reference>
<proteinExistence type="predicted"/>
<keyword evidence="2" id="KW-1185">Reference proteome</keyword>
<dbReference type="Proteomes" id="UP000789920">
    <property type="component" value="Unassembled WGS sequence"/>
</dbReference>
<feature type="non-terminal residue" evidence="1">
    <location>
        <position position="1"/>
    </location>
</feature>
<sequence length="73" mass="8949">KLEFCYVEGRYCFGQPLGQENEYYDLTKYPYQETINPCDSFNSPFTNRVNNKKFKMKFPDHEHMLKFFNLYKI</sequence>
<dbReference type="EMBL" id="CAJVQC010068483">
    <property type="protein sequence ID" value="CAG8808136.1"/>
    <property type="molecule type" value="Genomic_DNA"/>
</dbReference>
<accession>A0ACA9RSS9</accession>
<gene>
    <name evidence="1" type="ORF">RPERSI_LOCUS22549</name>
</gene>
<evidence type="ECO:0000313" key="1">
    <source>
        <dbReference type="EMBL" id="CAG8808136.1"/>
    </source>
</evidence>
<evidence type="ECO:0000313" key="2">
    <source>
        <dbReference type="Proteomes" id="UP000789920"/>
    </source>
</evidence>
<protein>
    <submittedName>
        <fullName evidence="1">10823_t:CDS:1</fullName>
    </submittedName>
</protein>